<dbReference type="EMBL" id="REFW01000001">
    <property type="protein sequence ID" value="RMB62079.1"/>
    <property type="molecule type" value="Genomic_DNA"/>
</dbReference>
<evidence type="ECO:0000256" key="4">
    <source>
        <dbReference type="ARBA" id="ARBA00022842"/>
    </source>
</evidence>
<evidence type="ECO:0000313" key="8">
    <source>
        <dbReference type="Proteomes" id="UP000275256"/>
    </source>
</evidence>
<keyword evidence="3 5" id="KW-0378">Hydrolase</keyword>
<reference evidence="7 8" key="1">
    <citation type="submission" date="2018-10" db="EMBL/GenBank/DDBJ databases">
        <title>Tessaracoccus antarcticuss sp. nov., isolated from sediment.</title>
        <authorList>
            <person name="Zhou L.Y."/>
            <person name="Du Z.J."/>
        </authorList>
    </citation>
    <scope>NUCLEOTIDE SEQUENCE [LARGE SCALE GENOMIC DNA]</scope>
    <source>
        <strain evidence="7 8">JDX10</strain>
    </source>
</reference>
<comment type="caution">
    <text evidence="7">The sequence shown here is derived from an EMBL/GenBank/DDBJ whole genome shotgun (WGS) entry which is preliminary data.</text>
</comment>
<name>A0A3M0GLN2_9ACTN</name>
<dbReference type="CDD" id="cd04685">
    <property type="entry name" value="NUDIX_Hydrolase"/>
    <property type="match status" value="1"/>
</dbReference>
<dbReference type="PANTHER" id="PTHR43046">
    <property type="entry name" value="GDP-MANNOSE MANNOSYL HYDROLASE"/>
    <property type="match status" value="1"/>
</dbReference>
<proteinExistence type="inferred from homology"/>
<dbReference type="PANTHER" id="PTHR43046:SF12">
    <property type="entry name" value="GDP-MANNOSE MANNOSYL HYDROLASE"/>
    <property type="match status" value="1"/>
</dbReference>
<dbReference type="OrthoDB" id="9804442at2"/>
<dbReference type="InterPro" id="IPR000086">
    <property type="entry name" value="NUDIX_hydrolase_dom"/>
</dbReference>
<evidence type="ECO:0000256" key="5">
    <source>
        <dbReference type="RuleBase" id="RU003476"/>
    </source>
</evidence>
<dbReference type="Proteomes" id="UP000275256">
    <property type="component" value="Unassembled WGS sequence"/>
</dbReference>
<dbReference type="GO" id="GO:0016787">
    <property type="term" value="F:hydrolase activity"/>
    <property type="evidence" value="ECO:0007669"/>
    <property type="project" value="UniProtKB-KW"/>
</dbReference>
<dbReference type="PROSITE" id="PS00893">
    <property type="entry name" value="NUDIX_BOX"/>
    <property type="match status" value="1"/>
</dbReference>
<dbReference type="Gene3D" id="3.90.79.10">
    <property type="entry name" value="Nucleoside Triphosphate Pyrophosphohydrolase"/>
    <property type="match status" value="1"/>
</dbReference>
<dbReference type="AlphaFoldDB" id="A0A3M0GLN2"/>
<organism evidence="7 8">
    <name type="scientific">Tessaracoccus antarcticus</name>
    <dbReference type="NCBI Taxonomy" id="2479848"/>
    <lineage>
        <taxon>Bacteria</taxon>
        <taxon>Bacillati</taxon>
        <taxon>Actinomycetota</taxon>
        <taxon>Actinomycetes</taxon>
        <taxon>Propionibacteriales</taxon>
        <taxon>Propionibacteriaceae</taxon>
        <taxon>Tessaracoccus</taxon>
    </lineage>
</organism>
<dbReference type="InterPro" id="IPR020476">
    <property type="entry name" value="Nudix_hydrolase"/>
</dbReference>
<accession>A0A3M0GLN2</accession>
<protein>
    <submittedName>
        <fullName evidence="7">NUDIX domain-containing protein</fullName>
    </submittedName>
</protein>
<dbReference type="InterPro" id="IPR015797">
    <property type="entry name" value="NUDIX_hydrolase-like_dom_sf"/>
</dbReference>
<dbReference type="SUPFAM" id="SSF55811">
    <property type="entry name" value="Nudix"/>
    <property type="match status" value="1"/>
</dbReference>
<sequence length="166" mass="18289">MSRPWGHRTGARVICTSGPEVLLLADSDPGVPGSRWWVTPGGGVDDGEDLRAAARRELHEETGLLVEADALLGPVARRVVTHGYSDRVRVQEEWFFRVEVEKFRAEPAALTAGERERLQGHAWHRLDSLPGDVWPAQLARLAALPPGEFEDLGDVEESTVPVRTGR</sequence>
<evidence type="ECO:0000313" key="7">
    <source>
        <dbReference type="EMBL" id="RMB62079.1"/>
    </source>
</evidence>
<keyword evidence="8" id="KW-1185">Reference proteome</keyword>
<evidence type="ECO:0000259" key="6">
    <source>
        <dbReference type="PROSITE" id="PS51462"/>
    </source>
</evidence>
<evidence type="ECO:0000256" key="1">
    <source>
        <dbReference type="ARBA" id="ARBA00001946"/>
    </source>
</evidence>
<evidence type="ECO:0000256" key="2">
    <source>
        <dbReference type="ARBA" id="ARBA00005582"/>
    </source>
</evidence>
<feature type="domain" description="Nudix hydrolase" evidence="6">
    <location>
        <begin position="4"/>
        <end position="146"/>
    </location>
</feature>
<dbReference type="PRINTS" id="PR00502">
    <property type="entry name" value="NUDIXFAMILY"/>
</dbReference>
<evidence type="ECO:0000256" key="3">
    <source>
        <dbReference type="ARBA" id="ARBA00022801"/>
    </source>
</evidence>
<dbReference type="PROSITE" id="PS51462">
    <property type="entry name" value="NUDIX"/>
    <property type="match status" value="1"/>
</dbReference>
<dbReference type="RefSeq" id="WP_121900628.1">
    <property type="nucleotide sequence ID" value="NZ_REFW01000001.1"/>
</dbReference>
<gene>
    <name evidence="7" type="ORF">EAX62_05740</name>
</gene>
<dbReference type="InterPro" id="IPR020084">
    <property type="entry name" value="NUDIX_hydrolase_CS"/>
</dbReference>
<dbReference type="Pfam" id="PF00293">
    <property type="entry name" value="NUDIX"/>
    <property type="match status" value="1"/>
</dbReference>
<comment type="similarity">
    <text evidence="2 5">Belongs to the Nudix hydrolase family.</text>
</comment>
<keyword evidence="4" id="KW-0460">Magnesium</keyword>
<comment type="cofactor">
    <cofactor evidence="1">
        <name>Mg(2+)</name>
        <dbReference type="ChEBI" id="CHEBI:18420"/>
    </cofactor>
</comment>